<dbReference type="CDD" id="cd18315">
    <property type="entry name" value="BTB_POZ_BAB-like"/>
    <property type="match status" value="1"/>
</dbReference>
<dbReference type="InterPro" id="IPR051095">
    <property type="entry name" value="Dros_DevTransReg"/>
</dbReference>
<feature type="domain" description="C2H2-type" evidence="5">
    <location>
        <begin position="422"/>
        <end position="440"/>
    </location>
</feature>
<evidence type="ECO:0000256" key="2">
    <source>
        <dbReference type="PROSITE-ProRule" id="PRU00042"/>
    </source>
</evidence>
<keyword evidence="2" id="KW-0863">Zinc-finger</keyword>
<evidence type="ECO:0000313" key="8">
    <source>
        <dbReference type="RefSeq" id="XP_022249358.1"/>
    </source>
</evidence>
<dbReference type="PANTHER" id="PTHR23110:SF109">
    <property type="entry name" value="FI07618P-RELATED"/>
    <property type="match status" value="1"/>
</dbReference>
<dbReference type="Pfam" id="PF00096">
    <property type="entry name" value="zf-C2H2"/>
    <property type="match status" value="1"/>
</dbReference>
<dbReference type="Pfam" id="PF00651">
    <property type="entry name" value="BTB"/>
    <property type="match status" value="1"/>
</dbReference>
<dbReference type="PROSITE" id="PS50097">
    <property type="entry name" value="BTB"/>
    <property type="match status" value="1"/>
</dbReference>
<dbReference type="PANTHER" id="PTHR23110">
    <property type="entry name" value="BTB DOMAIN TRANSCRIPTION FACTOR"/>
    <property type="match status" value="1"/>
</dbReference>
<name>A0ABM1T0F2_LIMPO</name>
<dbReference type="SUPFAM" id="SSF54695">
    <property type="entry name" value="POZ domain"/>
    <property type="match status" value="1"/>
</dbReference>
<dbReference type="Proteomes" id="UP000694941">
    <property type="component" value="Unplaced"/>
</dbReference>
<feature type="region of interest" description="Disordered" evidence="3">
    <location>
        <begin position="171"/>
        <end position="270"/>
    </location>
</feature>
<evidence type="ECO:0000259" key="5">
    <source>
        <dbReference type="PROSITE" id="PS50157"/>
    </source>
</evidence>
<sequence>MGSQQFCLRWSNHNSNMLAMFEGLLCNEALVDVTLACEDDSLKAHKMVLSACSPFFQSLFIDNPCKHPIVILKDVKYSELKSIIDFMYRGEVHVSQEHLSSLLKTAKFLKVKGLVEVTSSNRYMNLQKQKMSGQQEKQLQRVDSMTESLEPISSQSLRIVNSYSTFQAHPQSGKIAVQKIKKKRGRRRKTDPSFSVSTSNFRDSTGKPQTDIYAKRPREDSTELNSTAPRVTRPRRNAKKTSLDSQNFTDTSLTDSSENEENTAADWNDQNQIYSERAHIQDDEGRGITIGAIIKNPVDNILALPSTSTDRNDLPAMQFSDQLPEEMGSNAFLTSSVNTSEINMGVEDPSELQDIKPPPKLLAFEEPPLLSNPEVNLQMRKESANKSLCTSEEQMDLPVFSVQDPSSLCMISPKVVKKKRRPECPNCGKSFYDKSTLNRHIIRKCPI</sequence>
<evidence type="ECO:0000256" key="3">
    <source>
        <dbReference type="SAM" id="MobiDB-lite"/>
    </source>
</evidence>
<dbReference type="RefSeq" id="XP_022249358.1">
    <property type="nucleotide sequence ID" value="XM_022393650.1"/>
</dbReference>
<dbReference type="GeneID" id="106465739"/>
<keyword evidence="6" id="KW-1185">Reference proteome</keyword>
<gene>
    <name evidence="7 8" type="primary">LOC106465739</name>
</gene>
<dbReference type="Gene3D" id="3.30.160.60">
    <property type="entry name" value="Classic Zinc Finger"/>
    <property type="match status" value="1"/>
</dbReference>
<evidence type="ECO:0000313" key="7">
    <source>
        <dbReference type="RefSeq" id="XP_022249357.1"/>
    </source>
</evidence>
<organism evidence="6 8">
    <name type="scientific">Limulus polyphemus</name>
    <name type="common">Atlantic horseshoe crab</name>
    <dbReference type="NCBI Taxonomy" id="6850"/>
    <lineage>
        <taxon>Eukaryota</taxon>
        <taxon>Metazoa</taxon>
        <taxon>Ecdysozoa</taxon>
        <taxon>Arthropoda</taxon>
        <taxon>Chelicerata</taxon>
        <taxon>Merostomata</taxon>
        <taxon>Xiphosura</taxon>
        <taxon>Limulidae</taxon>
        <taxon>Limulus</taxon>
    </lineage>
</organism>
<keyword evidence="2" id="KW-0479">Metal-binding</keyword>
<dbReference type="InterPro" id="IPR011333">
    <property type="entry name" value="SKP1/BTB/POZ_sf"/>
</dbReference>
<dbReference type="SMART" id="SM00225">
    <property type="entry name" value="BTB"/>
    <property type="match status" value="1"/>
</dbReference>
<dbReference type="Gene3D" id="3.30.710.10">
    <property type="entry name" value="Potassium Channel Kv1.1, Chain A"/>
    <property type="match status" value="1"/>
</dbReference>
<dbReference type="InterPro" id="IPR013087">
    <property type="entry name" value="Znf_C2H2_type"/>
</dbReference>
<evidence type="ECO:0000259" key="4">
    <source>
        <dbReference type="PROSITE" id="PS50097"/>
    </source>
</evidence>
<evidence type="ECO:0000256" key="1">
    <source>
        <dbReference type="ARBA" id="ARBA00023242"/>
    </source>
</evidence>
<protein>
    <submittedName>
        <fullName evidence="7 8">Protein tramtrack, beta isoform-like</fullName>
    </submittedName>
</protein>
<dbReference type="InterPro" id="IPR000210">
    <property type="entry name" value="BTB/POZ_dom"/>
</dbReference>
<feature type="compositionally biased region" description="Polar residues" evidence="3">
    <location>
        <begin position="192"/>
        <end position="208"/>
    </location>
</feature>
<keyword evidence="1" id="KW-0539">Nucleus</keyword>
<feature type="domain" description="BTB" evidence="4">
    <location>
        <begin position="31"/>
        <end position="96"/>
    </location>
</feature>
<reference evidence="7 8" key="1">
    <citation type="submission" date="2025-05" db="UniProtKB">
        <authorList>
            <consortium name="RefSeq"/>
        </authorList>
    </citation>
    <scope>IDENTIFICATION</scope>
    <source>
        <tissue evidence="7 8">Muscle</tissue>
    </source>
</reference>
<accession>A0ABM1T0F2</accession>
<dbReference type="RefSeq" id="XP_022249357.1">
    <property type="nucleotide sequence ID" value="XM_022393649.1"/>
</dbReference>
<feature type="compositionally biased region" description="Polar residues" evidence="3">
    <location>
        <begin position="243"/>
        <end position="256"/>
    </location>
</feature>
<keyword evidence="2" id="KW-0862">Zinc</keyword>
<proteinExistence type="predicted"/>
<dbReference type="PROSITE" id="PS50157">
    <property type="entry name" value="ZINC_FINGER_C2H2_2"/>
    <property type="match status" value="1"/>
</dbReference>
<evidence type="ECO:0000313" key="6">
    <source>
        <dbReference type="Proteomes" id="UP000694941"/>
    </source>
</evidence>
<feature type="compositionally biased region" description="Basic residues" evidence="3">
    <location>
        <begin position="179"/>
        <end position="189"/>
    </location>
</feature>